<name>A0A084W769_ANOSI</name>
<evidence type="ECO:0000313" key="2">
    <source>
        <dbReference type="EMBL" id="KFB46063.1"/>
    </source>
</evidence>
<evidence type="ECO:0000256" key="1">
    <source>
        <dbReference type="SAM" id="MobiDB-lite"/>
    </source>
</evidence>
<dbReference type="EnsemblMetazoa" id="ASIC014035-RA">
    <property type="protein sequence ID" value="ASIC014035-PA"/>
    <property type="gene ID" value="ASIC014035"/>
</dbReference>
<reference evidence="3" key="2">
    <citation type="submission" date="2020-05" db="UniProtKB">
        <authorList>
            <consortium name="EnsemblMetazoa"/>
        </authorList>
    </citation>
    <scope>IDENTIFICATION</scope>
</reference>
<dbReference type="Proteomes" id="UP000030765">
    <property type="component" value="Unassembled WGS sequence"/>
</dbReference>
<accession>A0A084W769</accession>
<dbReference type="VEuPathDB" id="VectorBase:ASIC014035"/>
<evidence type="ECO:0000313" key="4">
    <source>
        <dbReference type="Proteomes" id="UP000030765"/>
    </source>
</evidence>
<proteinExistence type="predicted"/>
<reference evidence="2 4" key="1">
    <citation type="journal article" date="2014" name="BMC Genomics">
        <title>Genome sequence of Anopheles sinensis provides insight into genetics basis of mosquito competence for malaria parasites.</title>
        <authorList>
            <person name="Zhou D."/>
            <person name="Zhang D."/>
            <person name="Ding G."/>
            <person name="Shi L."/>
            <person name="Hou Q."/>
            <person name="Ye Y."/>
            <person name="Xu Y."/>
            <person name="Zhou H."/>
            <person name="Xiong C."/>
            <person name="Li S."/>
            <person name="Yu J."/>
            <person name="Hong S."/>
            <person name="Yu X."/>
            <person name="Zou P."/>
            <person name="Chen C."/>
            <person name="Chang X."/>
            <person name="Wang W."/>
            <person name="Lv Y."/>
            <person name="Sun Y."/>
            <person name="Ma L."/>
            <person name="Shen B."/>
            <person name="Zhu C."/>
        </authorList>
    </citation>
    <scope>NUCLEOTIDE SEQUENCE [LARGE SCALE GENOMIC DNA]</scope>
</reference>
<gene>
    <name evidence="2" type="ORF">ZHAS_00014035</name>
</gene>
<evidence type="ECO:0000313" key="3">
    <source>
        <dbReference type="EnsemblMetazoa" id="ASIC014035-PA"/>
    </source>
</evidence>
<dbReference type="AlphaFoldDB" id="A0A084W769"/>
<sequence length="59" mass="6455">MIRVSSGMTPFGKRKSTESASNVDPDPFAEASVKCQREATLDFARKRTGHGLSSRRTTP</sequence>
<feature type="region of interest" description="Disordered" evidence="1">
    <location>
        <begin position="1"/>
        <end position="29"/>
    </location>
</feature>
<keyword evidence="4" id="KW-1185">Reference proteome</keyword>
<dbReference type="EMBL" id="ATLV01021162">
    <property type="status" value="NOT_ANNOTATED_CDS"/>
    <property type="molecule type" value="Genomic_DNA"/>
</dbReference>
<dbReference type="EMBL" id="KE525314">
    <property type="protein sequence ID" value="KFB46063.1"/>
    <property type="molecule type" value="Genomic_DNA"/>
</dbReference>
<protein>
    <submittedName>
        <fullName evidence="2 3">Dihydropteroate synthase</fullName>
    </submittedName>
</protein>
<organism evidence="2">
    <name type="scientific">Anopheles sinensis</name>
    <name type="common">Mosquito</name>
    <dbReference type="NCBI Taxonomy" id="74873"/>
    <lineage>
        <taxon>Eukaryota</taxon>
        <taxon>Metazoa</taxon>
        <taxon>Ecdysozoa</taxon>
        <taxon>Arthropoda</taxon>
        <taxon>Hexapoda</taxon>
        <taxon>Insecta</taxon>
        <taxon>Pterygota</taxon>
        <taxon>Neoptera</taxon>
        <taxon>Endopterygota</taxon>
        <taxon>Diptera</taxon>
        <taxon>Nematocera</taxon>
        <taxon>Culicoidea</taxon>
        <taxon>Culicidae</taxon>
        <taxon>Anophelinae</taxon>
        <taxon>Anopheles</taxon>
    </lineage>
</organism>